<dbReference type="SMART" id="SM00855">
    <property type="entry name" value="PGAM"/>
    <property type="match status" value="1"/>
</dbReference>
<comment type="caution">
    <text evidence="2">The sequence shown here is derived from an EMBL/GenBank/DDBJ whole genome shotgun (WGS) entry which is preliminary data.</text>
</comment>
<gene>
    <name evidence="2" type="ORF">HMPREF9104_00797</name>
</gene>
<dbReference type="Gene3D" id="3.40.50.1240">
    <property type="entry name" value="Phosphoglycerate mutase-like"/>
    <property type="match status" value="1"/>
</dbReference>
<organism evidence="2 3">
    <name type="scientific">Lentilactobacillus kisonensis F0435</name>
    <dbReference type="NCBI Taxonomy" id="797516"/>
    <lineage>
        <taxon>Bacteria</taxon>
        <taxon>Bacillati</taxon>
        <taxon>Bacillota</taxon>
        <taxon>Bacilli</taxon>
        <taxon>Lactobacillales</taxon>
        <taxon>Lactobacillaceae</taxon>
        <taxon>Lentilactobacillus</taxon>
    </lineage>
</organism>
<dbReference type="SUPFAM" id="SSF53254">
    <property type="entry name" value="Phosphoglycerate mutase-like"/>
    <property type="match status" value="1"/>
</dbReference>
<dbReference type="InterPro" id="IPR013078">
    <property type="entry name" value="His_Pase_superF_clade-1"/>
</dbReference>
<sequence length="78" mass="8715">MIFLAKVTAYMVRHGQTYLNLYNKIQGWIDSPLTEKGIQDAKSAGERLSKSILPLPFQVILVGQSIPPKLFCGPIRIT</sequence>
<proteinExistence type="predicted"/>
<evidence type="ECO:0000256" key="1">
    <source>
        <dbReference type="PIRSR" id="PIRSR613078-2"/>
    </source>
</evidence>
<dbReference type="EMBL" id="AGRJ01000078">
    <property type="protein sequence ID" value="EHO52966.1"/>
    <property type="molecule type" value="Genomic_DNA"/>
</dbReference>
<dbReference type="PATRIC" id="fig|797516.3.peg.715"/>
<dbReference type="Proteomes" id="UP000005025">
    <property type="component" value="Unassembled WGS sequence"/>
</dbReference>
<dbReference type="STRING" id="797516.HMPREF9104_00797"/>
<accession>H1LDX2</accession>
<dbReference type="HOGENOM" id="CLU_2617562_0_0_9"/>
<evidence type="ECO:0000313" key="3">
    <source>
        <dbReference type="Proteomes" id="UP000005025"/>
    </source>
</evidence>
<dbReference type="InterPro" id="IPR029033">
    <property type="entry name" value="His_PPase_superfam"/>
</dbReference>
<dbReference type="Pfam" id="PF00300">
    <property type="entry name" value="His_Phos_1"/>
    <property type="match status" value="1"/>
</dbReference>
<evidence type="ECO:0008006" key="4">
    <source>
        <dbReference type="Google" id="ProtNLM"/>
    </source>
</evidence>
<feature type="binding site" evidence="1">
    <location>
        <begin position="13"/>
        <end position="20"/>
    </location>
    <ligand>
        <name>substrate</name>
    </ligand>
</feature>
<dbReference type="AlphaFoldDB" id="H1LDX2"/>
<name>H1LDX2_9LACO</name>
<protein>
    <recommendedName>
        <fullName evidence="4">Phosphoglycerate mutase family protein</fullName>
    </recommendedName>
</protein>
<reference evidence="2 3" key="1">
    <citation type="submission" date="2011-09" db="EMBL/GenBank/DDBJ databases">
        <authorList>
            <person name="Weinstock G."/>
            <person name="Sodergren E."/>
            <person name="Clifton S."/>
            <person name="Fulton L."/>
            <person name="Fulton B."/>
            <person name="Courtney L."/>
            <person name="Fronick C."/>
            <person name="Harrison M."/>
            <person name="Strong C."/>
            <person name="Farmer C."/>
            <person name="Delahaunty K."/>
            <person name="Markovic C."/>
            <person name="Hall O."/>
            <person name="Minx P."/>
            <person name="Tomlinson C."/>
            <person name="Mitreva M."/>
            <person name="Hou S."/>
            <person name="Chen J."/>
            <person name="Wollam A."/>
            <person name="Pepin K.H."/>
            <person name="Johnson M."/>
            <person name="Bhonagiri V."/>
            <person name="Zhang X."/>
            <person name="Suruliraj S."/>
            <person name="Warren W."/>
            <person name="Chinwalla A."/>
            <person name="Mardis E.R."/>
            <person name="Wilson R.K."/>
        </authorList>
    </citation>
    <scope>NUCLEOTIDE SEQUENCE [LARGE SCALE GENOMIC DNA]</scope>
    <source>
        <strain evidence="2 3">F0435</strain>
    </source>
</reference>
<dbReference type="CDD" id="cd07067">
    <property type="entry name" value="HP_PGM_like"/>
    <property type="match status" value="1"/>
</dbReference>
<evidence type="ECO:0000313" key="2">
    <source>
        <dbReference type="EMBL" id="EHO52966.1"/>
    </source>
</evidence>